<gene>
    <name evidence="2" type="ORF">GC105_05980</name>
</gene>
<comment type="caution">
    <text evidence="2">The sequence shown here is derived from an EMBL/GenBank/DDBJ whole genome shotgun (WGS) entry which is preliminary data.</text>
</comment>
<reference evidence="2 3" key="1">
    <citation type="submission" date="2019-10" db="EMBL/GenBank/DDBJ databases">
        <title>Alkalibaculum tamaniensis sp.nov., a new alkaliphilic acetogen, isolated on methoxylated aromatics from a mud volcano.</title>
        <authorList>
            <person name="Khomyakova M.A."/>
            <person name="Merkel A.Y."/>
            <person name="Bonch-Osmolovskaya E.A."/>
            <person name="Slobodkin A.I."/>
        </authorList>
    </citation>
    <scope>NUCLEOTIDE SEQUENCE [LARGE SCALE GENOMIC DNA]</scope>
    <source>
        <strain evidence="2 3">M08DMB</strain>
    </source>
</reference>
<keyword evidence="3" id="KW-1185">Reference proteome</keyword>
<evidence type="ECO:0000313" key="2">
    <source>
        <dbReference type="EMBL" id="MPW25331.1"/>
    </source>
</evidence>
<name>A0A6A7K7L1_9FIRM</name>
<evidence type="ECO:0000256" key="1">
    <source>
        <dbReference type="SAM" id="Phobius"/>
    </source>
</evidence>
<dbReference type="RefSeq" id="WP_152802725.1">
    <property type="nucleotide sequence ID" value="NZ_WHNX01000007.1"/>
</dbReference>
<dbReference type="EMBL" id="WHNX01000007">
    <property type="protein sequence ID" value="MPW25331.1"/>
    <property type="molecule type" value="Genomic_DNA"/>
</dbReference>
<sequence length="138" mass="16430">MFDLWQQLTFGKYLKFLTDFVGRNASMLGLILFSYVIVIFVGRYGGLKYIRNRFDEFVITKSRDYLKDNNNIESSELVDKIYEDWKKEIDNFPSYVFIQSKRDYWIEKPNLEAIEQRLFIDKDKASEILVKNGVIIGE</sequence>
<organism evidence="2 3">
    <name type="scientific">Alkalibaculum sporogenes</name>
    <dbReference type="NCBI Taxonomy" id="2655001"/>
    <lineage>
        <taxon>Bacteria</taxon>
        <taxon>Bacillati</taxon>
        <taxon>Bacillota</taxon>
        <taxon>Clostridia</taxon>
        <taxon>Eubacteriales</taxon>
        <taxon>Eubacteriaceae</taxon>
        <taxon>Alkalibaculum</taxon>
    </lineage>
</organism>
<protein>
    <submittedName>
        <fullName evidence="2">Uncharacterized protein</fullName>
    </submittedName>
</protein>
<proteinExistence type="predicted"/>
<keyword evidence="1" id="KW-1133">Transmembrane helix</keyword>
<keyword evidence="1" id="KW-0472">Membrane</keyword>
<evidence type="ECO:0000313" key="3">
    <source>
        <dbReference type="Proteomes" id="UP000440004"/>
    </source>
</evidence>
<keyword evidence="1" id="KW-0812">Transmembrane</keyword>
<accession>A0A6A7K7L1</accession>
<dbReference type="Proteomes" id="UP000440004">
    <property type="component" value="Unassembled WGS sequence"/>
</dbReference>
<dbReference type="AlphaFoldDB" id="A0A6A7K7L1"/>
<feature type="transmembrane region" description="Helical" evidence="1">
    <location>
        <begin position="20"/>
        <end position="41"/>
    </location>
</feature>